<comment type="caution">
    <text evidence="5">The sequence shown here is derived from an EMBL/GenBank/DDBJ whole genome shotgun (WGS) entry which is preliminary data.</text>
</comment>
<dbReference type="OrthoDB" id="9815217at2"/>
<dbReference type="Gene3D" id="3.30.1330.60">
    <property type="entry name" value="OmpA-like domain"/>
    <property type="match status" value="1"/>
</dbReference>
<dbReference type="AlphaFoldDB" id="A0A254Q2C0"/>
<keyword evidence="3" id="KW-1133">Transmembrane helix</keyword>
<evidence type="ECO:0000313" key="6">
    <source>
        <dbReference type="Proteomes" id="UP000197528"/>
    </source>
</evidence>
<reference evidence="5 6" key="1">
    <citation type="submission" date="2017-05" db="EMBL/GenBank/DDBJ databases">
        <title>Genome of Polynucleobacter sp. MWH-Feld-100.</title>
        <authorList>
            <person name="Hahn M.W."/>
        </authorList>
    </citation>
    <scope>NUCLEOTIDE SEQUENCE [LARGE SCALE GENOMIC DNA]</scope>
    <source>
        <strain evidence="5 6">MWH-Feld-100</strain>
    </source>
</reference>
<dbReference type="InterPro" id="IPR050330">
    <property type="entry name" value="Bact_OuterMem_StrucFunc"/>
</dbReference>
<dbReference type="Pfam" id="PF00691">
    <property type="entry name" value="OmpA"/>
    <property type="match status" value="1"/>
</dbReference>
<accession>A0A254Q2C0</accession>
<feature type="region of interest" description="Disordered" evidence="2">
    <location>
        <begin position="246"/>
        <end position="282"/>
    </location>
</feature>
<dbReference type="SUPFAM" id="SSF103088">
    <property type="entry name" value="OmpA-like"/>
    <property type="match status" value="1"/>
</dbReference>
<feature type="transmembrane region" description="Helical" evidence="3">
    <location>
        <begin position="20"/>
        <end position="42"/>
    </location>
</feature>
<feature type="compositionally biased region" description="Polar residues" evidence="2">
    <location>
        <begin position="249"/>
        <end position="259"/>
    </location>
</feature>
<sequence length="282" mass="30921">MIFLPSSHHKQTERVEEAGYLASASDLMIGLLFVFIIMVVMLSQRVDSIQRGESVNDPLASAVLIIGQKFKEAGLNVVIDPQSGVIGLPADALFGFNSAVLNDNSTQTLKKARESLIKILPCYVHSERAVRPLNCPPNDEEAEIETIFIEGHTDSKPLQQGNYTNWHLGLDRARAVYEVLTEGKPQYYQNERKLDVFGISSYADKRLVKSIGIEDSEKSRRVELRFILAFKPDSKKGKAARDALDAASTLPTQTSSTVPAATMTPGANIIQGPISKPATLPK</sequence>
<dbReference type="Proteomes" id="UP000197528">
    <property type="component" value="Unassembled WGS sequence"/>
</dbReference>
<keyword evidence="6" id="KW-1185">Reference proteome</keyword>
<evidence type="ECO:0000259" key="4">
    <source>
        <dbReference type="PROSITE" id="PS51123"/>
    </source>
</evidence>
<dbReference type="InterPro" id="IPR036737">
    <property type="entry name" value="OmpA-like_sf"/>
</dbReference>
<proteinExistence type="predicted"/>
<gene>
    <name evidence="5" type="ORF">CBI31_08470</name>
</gene>
<dbReference type="PANTHER" id="PTHR30329:SF20">
    <property type="entry name" value="EXPORTED PROTEIN"/>
    <property type="match status" value="1"/>
</dbReference>
<evidence type="ECO:0000256" key="2">
    <source>
        <dbReference type="SAM" id="MobiDB-lite"/>
    </source>
</evidence>
<evidence type="ECO:0000313" key="5">
    <source>
        <dbReference type="EMBL" id="OWS69097.1"/>
    </source>
</evidence>
<dbReference type="PROSITE" id="PS51123">
    <property type="entry name" value="OMPA_2"/>
    <property type="match status" value="1"/>
</dbReference>
<protein>
    <recommendedName>
        <fullName evidence="4">OmpA-like domain-containing protein</fullName>
    </recommendedName>
</protein>
<keyword evidence="3" id="KW-0812">Transmembrane</keyword>
<name>A0A254Q2C0_9BURK</name>
<dbReference type="RefSeq" id="WP_088525975.1">
    <property type="nucleotide sequence ID" value="NZ_NGUP01000004.1"/>
</dbReference>
<organism evidence="5 6">
    <name type="scientific">Polynucleobacter campilacus</name>
    <dbReference type="NCBI Taxonomy" id="1743163"/>
    <lineage>
        <taxon>Bacteria</taxon>
        <taxon>Pseudomonadati</taxon>
        <taxon>Pseudomonadota</taxon>
        <taxon>Betaproteobacteria</taxon>
        <taxon>Burkholderiales</taxon>
        <taxon>Burkholderiaceae</taxon>
        <taxon>Polynucleobacter</taxon>
    </lineage>
</organism>
<dbReference type="InterPro" id="IPR006665">
    <property type="entry name" value="OmpA-like"/>
</dbReference>
<dbReference type="GO" id="GO:0016020">
    <property type="term" value="C:membrane"/>
    <property type="evidence" value="ECO:0007669"/>
    <property type="project" value="UniProtKB-UniRule"/>
</dbReference>
<dbReference type="PANTHER" id="PTHR30329">
    <property type="entry name" value="STATOR ELEMENT OF FLAGELLAR MOTOR COMPLEX"/>
    <property type="match status" value="1"/>
</dbReference>
<dbReference type="EMBL" id="NGUP01000004">
    <property type="protein sequence ID" value="OWS69097.1"/>
    <property type="molecule type" value="Genomic_DNA"/>
</dbReference>
<feature type="domain" description="OmpA-like" evidence="4">
    <location>
        <begin position="81"/>
        <end position="230"/>
    </location>
</feature>
<keyword evidence="1 3" id="KW-0472">Membrane</keyword>
<evidence type="ECO:0000256" key="3">
    <source>
        <dbReference type="SAM" id="Phobius"/>
    </source>
</evidence>
<evidence type="ECO:0000256" key="1">
    <source>
        <dbReference type="PROSITE-ProRule" id="PRU00473"/>
    </source>
</evidence>